<organism evidence="1 2">
    <name type="scientific">Mycolicibacterium anyangense</name>
    <dbReference type="NCBI Taxonomy" id="1431246"/>
    <lineage>
        <taxon>Bacteria</taxon>
        <taxon>Bacillati</taxon>
        <taxon>Actinomycetota</taxon>
        <taxon>Actinomycetes</taxon>
        <taxon>Mycobacteriales</taxon>
        <taxon>Mycobacteriaceae</taxon>
        <taxon>Mycolicibacterium</taxon>
    </lineage>
</organism>
<dbReference type="AlphaFoldDB" id="A0A6N4WD70"/>
<evidence type="ECO:0000313" key="1">
    <source>
        <dbReference type="EMBL" id="BBZ78333.1"/>
    </source>
</evidence>
<keyword evidence="2" id="KW-1185">Reference proteome</keyword>
<reference evidence="1 2" key="1">
    <citation type="journal article" date="2019" name="Emerg. Microbes Infect.">
        <title>Comprehensive subspecies identification of 175 nontuberculous mycobacteria species based on 7547 genomic profiles.</title>
        <authorList>
            <person name="Matsumoto Y."/>
            <person name="Kinjo T."/>
            <person name="Motooka D."/>
            <person name="Nabeya D."/>
            <person name="Jung N."/>
            <person name="Uechi K."/>
            <person name="Horii T."/>
            <person name="Iida T."/>
            <person name="Fujita J."/>
            <person name="Nakamura S."/>
        </authorList>
    </citation>
    <scope>NUCLEOTIDE SEQUENCE [LARGE SCALE GENOMIC DNA]</scope>
    <source>
        <strain evidence="1 2">JCM 30275</strain>
    </source>
</reference>
<protein>
    <submittedName>
        <fullName evidence="1">Uncharacterized protein</fullName>
    </submittedName>
</protein>
<evidence type="ECO:0000313" key="2">
    <source>
        <dbReference type="Proteomes" id="UP000467249"/>
    </source>
</evidence>
<dbReference type="Proteomes" id="UP000467249">
    <property type="component" value="Chromosome"/>
</dbReference>
<name>A0A6N4WD70_9MYCO</name>
<dbReference type="KEGG" id="many:MANY_36700"/>
<gene>
    <name evidence="1" type="ORF">MANY_36700</name>
</gene>
<accession>A0A6N4WD70</accession>
<dbReference type="EMBL" id="AP022620">
    <property type="protein sequence ID" value="BBZ78333.1"/>
    <property type="molecule type" value="Genomic_DNA"/>
</dbReference>
<sequence>MTGAVIYVDLANKSDNQLRPVTSPAGLPVGKECGGRDGYGPAFGPPHRPEIPAVPLGNHLRNLSLPRFALLYSGFNRLSVDAAGVSSQCGPGHAAWFDKKRSECEALQAGADASPGLARTTAGPFVAWLSAASPRGTRGICSARETAPGNRTAESRYAASSIASIAVSG</sequence>
<proteinExistence type="predicted"/>